<reference evidence="2 4" key="2">
    <citation type="journal article" date="2017" name="Nat. Microbiol.">
        <title>Natural product diversity associated with the nematode symbionts Photorhabdus and Xenorhabdus.</title>
        <authorList>
            <person name="Tobias N.J."/>
            <person name="Wolff H."/>
            <person name="Djahanschiri B."/>
            <person name="Grundmann F."/>
            <person name="Kronenwerth M."/>
            <person name="Shi Y.M."/>
            <person name="Simonyi S."/>
            <person name="Grun P."/>
            <person name="Shapiro-Ilan D."/>
            <person name="Pidot S.J."/>
            <person name="Stinear T.P."/>
            <person name="Ebersberger I."/>
            <person name="Bode H.B."/>
        </authorList>
    </citation>
    <scope>NUCLEOTIDE SEQUENCE [LARGE SCALE GENOMIC DNA]</scope>
    <source>
        <strain evidence="2 4">DSM 17903</strain>
    </source>
</reference>
<accession>A0A2G0QBC3</accession>
<dbReference type="Pfam" id="PF03837">
    <property type="entry name" value="RecT"/>
    <property type="match status" value="1"/>
</dbReference>
<dbReference type="OrthoDB" id="8909920at2"/>
<proteinExistence type="predicted"/>
<dbReference type="EMBL" id="CP016176">
    <property type="protein sequence ID" value="AOM40535.1"/>
    <property type="molecule type" value="Genomic_DNA"/>
</dbReference>
<organism evidence="2 4">
    <name type="scientific">Xenorhabdus hominickii</name>
    <dbReference type="NCBI Taxonomy" id="351679"/>
    <lineage>
        <taxon>Bacteria</taxon>
        <taxon>Pseudomonadati</taxon>
        <taxon>Pseudomonadota</taxon>
        <taxon>Gammaproteobacteria</taxon>
        <taxon>Enterobacterales</taxon>
        <taxon>Morganellaceae</taxon>
        <taxon>Xenorhabdus</taxon>
    </lineage>
</organism>
<dbReference type="GO" id="GO:0003677">
    <property type="term" value="F:DNA binding"/>
    <property type="evidence" value="ECO:0007669"/>
    <property type="project" value="InterPro"/>
</dbReference>
<evidence type="ECO:0000313" key="1">
    <source>
        <dbReference type="EMBL" id="AOM40535.1"/>
    </source>
</evidence>
<name>A0A2G0QBC3_XENHO</name>
<keyword evidence="3" id="KW-1185">Reference proteome</keyword>
<evidence type="ECO:0000313" key="3">
    <source>
        <dbReference type="Proteomes" id="UP000094600"/>
    </source>
</evidence>
<dbReference type="STRING" id="351679.A9255_08015"/>
<dbReference type="InterPro" id="IPR010183">
    <property type="entry name" value="Phage_lambda_Bet"/>
</dbReference>
<reference evidence="1 3" key="1">
    <citation type="submission" date="2016-06" db="EMBL/GenBank/DDBJ databases">
        <title>Bacterial characters and pathogenicity of Xenorhabdus hominickii from an entomopathogenic nematode, Steinernema monticolum.</title>
        <authorList>
            <person name="Park Y."/>
            <person name="Kim Y."/>
        </authorList>
    </citation>
    <scope>NUCLEOTIDE SEQUENCE [LARGE SCALE GENOMIC DNA]</scope>
    <source>
        <strain evidence="1 3">ANU1</strain>
    </source>
</reference>
<dbReference type="InterPro" id="IPR018330">
    <property type="entry name" value="RecT_fam"/>
</dbReference>
<dbReference type="NCBIfam" id="TIGR01913">
    <property type="entry name" value="bet_lambda"/>
    <property type="match status" value="1"/>
</dbReference>
<gene>
    <name evidence="1" type="ORF">A9255_08015</name>
    <name evidence="2" type="ORF">Xhom_02011</name>
</gene>
<protein>
    <submittedName>
        <fullName evidence="2">Phage recombination protein Bet</fullName>
    </submittedName>
</protein>
<dbReference type="RefSeq" id="WP_069316251.1">
    <property type="nucleotide sequence ID" value="NZ_CAWNQJ010000046.1"/>
</dbReference>
<dbReference type="Proteomes" id="UP000225433">
    <property type="component" value="Unassembled WGS sequence"/>
</dbReference>
<evidence type="ECO:0000313" key="2">
    <source>
        <dbReference type="EMBL" id="PHM56518.1"/>
    </source>
</evidence>
<dbReference type="KEGG" id="xho:A9255_08015"/>
<dbReference type="EMBL" id="NJAI01000002">
    <property type="protein sequence ID" value="PHM56518.1"/>
    <property type="molecule type" value="Genomic_DNA"/>
</dbReference>
<sequence>MSTALVSLAGTLADKLGMRVQEDELIETLKATAFRGNATEQQFVALLIVANQYNLNPWTKEVYAFPDKTGIVPVVGVDGWARIINENKQFDGVEFSQDAESCTCKIYRKDRTHPTTVTEYMSECKRTTQPWQSHPKRMLRHKAMIQCARLAFGFAGIYDQDEAERIAAGTTAEVVNGQESHADRQALISRCEEAAKMGMEAFEKLWVSLSLEEKRIIGNTEKEHIKETIAIEAEYSEVTNGAENG</sequence>
<dbReference type="AlphaFoldDB" id="A0A2G0QBC3"/>
<dbReference type="Proteomes" id="UP000094600">
    <property type="component" value="Chromosome"/>
</dbReference>
<dbReference type="GO" id="GO:0006310">
    <property type="term" value="P:DNA recombination"/>
    <property type="evidence" value="ECO:0007669"/>
    <property type="project" value="InterPro"/>
</dbReference>
<evidence type="ECO:0000313" key="4">
    <source>
        <dbReference type="Proteomes" id="UP000225433"/>
    </source>
</evidence>